<dbReference type="AlphaFoldDB" id="A0A8X6Y142"/>
<proteinExistence type="predicted"/>
<organism evidence="1 2">
    <name type="scientific">Trichonephila inaurata madagascariensis</name>
    <dbReference type="NCBI Taxonomy" id="2747483"/>
    <lineage>
        <taxon>Eukaryota</taxon>
        <taxon>Metazoa</taxon>
        <taxon>Ecdysozoa</taxon>
        <taxon>Arthropoda</taxon>
        <taxon>Chelicerata</taxon>
        <taxon>Arachnida</taxon>
        <taxon>Araneae</taxon>
        <taxon>Araneomorphae</taxon>
        <taxon>Entelegynae</taxon>
        <taxon>Araneoidea</taxon>
        <taxon>Nephilidae</taxon>
        <taxon>Trichonephila</taxon>
        <taxon>Trichonephila inaurata</taxon>
    </lineage>
</organism>
<evidence type="ECO:0000313" key="2">
    <source>
        <dbReference type="Proteomes" id="UP000886998"/>
    </source>
</evidence>
<dbReference type="PANTHER" id="PTHR11861">
    <property type="entry name" value="MELANOCYTE PROTEIN PMEL 17-RELATED"/>
    <property type="match status" value="1"/>
</dbReference>
<dbReference type="InterPro" id="IPR045219">
    <property type="entry name" value="PKAT"/>
</dbReference>
<evidence type="ECO:0000313" key="1">
    <source>
        <dbReference type="EMBL" id="GFY63743.1"/>
    </source>
</evidence>
<gene>
    <name evidence="1" type="primary">AVEN_155527_1</name>
    <name evidence="1" type="ORF">TNIN_341841</name>
</gene>
<dbReference type="Proteomes" id="UP000886998">
    <property type="component" value="Unassembled WGS sequence"/>
</dbReference>
<comment type="caution">
    <text evidence="1">The sequence shown here is derived from an EMBL/GenBank/DDBJ whole genome shotgun (WGS) entry which is preliminary data.</text>
</comment>
<dbReference type="OrthoDB" id="6500045at2759"/>
<keyword evidence="2" id="KW-1185">Reference proteome</keyword>
<accession>A0A8X6Y142</accession>
<name>A0A8X6Y142_9ARAC</name>
<reference evidence="1" key="1">
    <citation type="submission" date="2020-08" db="EMBL/GenBank/DDBJ databases">
        <title>Multicomponent nature underlies the extraordinary mechanical properties of spider dragline silk.</title>
        <authorList>
            <person name="Kono N."/>
            <person name="Nakamura H."/>
            <person name="Mori M."/>
            <person name="Yoshida Y."/>
            <person name="Ohtoshi R."/>
            <person name="Malay A.D."/>
            <person name="Moran D.A.P."/>
            <person name="Tomita M."/>
            <person name="Numata K."/>
            <person name="Arakawa K."/>
        </authorList>
    </citation>
    <scope>NUCLEOTIDE SEQUENCE</scope>
</reference>
<dbReference type="EMBL" id="BMAV01014924">
    <property type="protein sequence ID" value="GFY63743.1"/>
    <property type="molecule type" value="Genomic_DNA"/>
</dbReference>
<protein>
    <submittedName>
        <fullName evidence="1">Uncharacterized protein</fullName>
    </submittedName>
</protein>
<sequence length="273" mass="30336">MTLLRNLSITVLVIVAFEIFKVLSSPILFITNNGPATLDSSVTFSAVLKNYVPKHELTFVFDDGIQKTEHVVESCNMSMNRPVTSNLYKEGFYTMKVSVTAKNFIFKDIIAANSSRFELKRDLIGTIHVYRNNKLSIDVDEVGVGENVSIVVDLIDNNKYLEKAAVDYSWSIDFEKQQTLGNTLIYNFTDAGVKDIKAIVTAVFPNADFKYGFFEKTVTAKVPVNNVNVSGNPFLYHGDTLNLNVTCNGTQAIATQVQTTIMDGITSQVQDLD</sequence>
<dbReference type="GO" id="GO:0005886">
    <property type="term" value="C:plasma membrane"/>
    <property type="evidence" value="ECO:0007669"/>
    <property type="project" value="TreeGrafter"/>
</dbReference>
<dbReference type="PANTHER" id="PTHR11861:SF8">
    <property type="entry name" value="PKD DOMAIN-CONTAINING PROTEIN"/>
    <property type="match status" value="1"/>
</dbReference>